<reference evidence="4" key="2">
    <citation type="journal article" date="2021" name="Sci. Rep.">
        <title>The distribution of antibiotic resistance genes in chicken gut microbiota commensals.</title>
        <authorList>
            <person name="Juricova H."/>
            <person name="Matiasovicova J."/>
            <person name="Kubasova T."/>
            <person name="Cejkova D."/>
            <person name="Rychlik I."/>
        </authorList>
    </citation>
    <scope>NUCLEOTIDE SEQUENCE</scope>
    <source>
        <strain evidence="4">An559</strain>
    </source>
</reference>
<dbReference type="RefSeq" id="WP_204446042.1">
    <property type="nucleotide sequence ID" value="NZ_JACJKY010000008.1"/>
</dbReference>
<name>A0A939BDZ0_9FIRM</name>
<dbReference type="SUPFAM" id="SSF53067">
    <property type="entry name" value="Actin-like ATPase domain"/>
    <property type="match status" value="1"/>
</dbReference>
<dbReference type="Proteomes" id="UP000774750">
    <property type="component" value="Unassembled WGS sequence"/>
</dbReference>
<evidence type="ECO:0000256" key="2">
    <source>
        <dbReference type="ARBA" id="ARBA00006479"/>
    </source>
</evidence>
<evidence type="ECO:0000313" key="5">
    <source>
        <dbReference type="Proteomes" id="UP000774750"/>
    </source>
</evidence>
<evidence type="ECO:0000313" key="4">
    <source>
        <dbReference type="EMBL" id="MBM6920785.1"/>
    </source>
</evidence>
<keyword evidence="3" id="KW-0119">Carbohydrate metabolism</keyword>
<dbReference type="EMBL" id="JACJKY010000008">
    <property type="protein sequence ID" value="MBM6920785.1"/>
    <property type="molecule type" value="Genomic_DNA"/>
</dbReference>
<comment type="function">
    <text evidence="1">Transcriptional repressor of xylose-utilizing enzymes.</text>
</comment>
<keyword evidence="5" id="KW-1185">Reference proteome</keyword>
<comment type="similarity">
    <text evidence="2">Belongs to the ROK (NagC/XylR) family.</text>
</comment>
<gene>
    <name evidence="4" type="ORF">H6A12_06435</name>
</gene>
<dbReference type="PANTHER" id="PTHR18964:SF149">
    <property type="entry name" value="BIFUNCTIONAL UDP-N-ACETYLGLUCOSAMINE 2-EPIMERASE_N-ACETYLMANNOSAMINE KINASE"/>
    <property type="match status" value="1"/>
</dbReference>
<dbReference type="GO" id="GO:0042732">
    <property type="term" value="P:D-xylose metabolic process"/>
    <property type="evidence" value="ECO:0007669"/>
    <property type="project" value="UniProtKB-KW"/>
</dbReference>
<evidence type="ECO:0000256" key="1">
    <source>
        <dbReference type="ARBA" id="ARBA00002486"/>
    </source>
</evidence>
<comment type="caution">
    <text evidence="4">The sequence shown here is derived from an EMBL/GenBank/DDBJ whole genome shotgun (WGS) entry which is preliminary data.</text>
</comment>
<reference evidence="4" key="1">
    <citation type="submission" date="2020-08" db="EMBL/GenBank/DDBJ databases">
        <authorList>
            <person name="Cejkova D."/>
            <person name="Kubasova T."/>
            <person name="Jahodarova E."/>
            <person name="Rychlik I."/>
        </authorList>
    </citation>
    <scope>NUCLEOTIDE SEQUENCE</scope>
    <source>
        <strain evidence="4">An559</strain>
    </source>
</reference>
<organism evidence="4 5">
    <name type="scientific">Merdimmobilis hominis</name>
    <dbReference type="NCBI Taxonomy" id="2897707"/>
    <lineage>
        <taxon>Bacteria</taxon>
        <taxon>Bacillati</taxon>
        <taxon>Bacillota</taxon>
        <taxon>Clostridia</taxon>
        <taxon>Eubacteriales</taxon>
        <taxon>Oscillospiraceae</taxon>
        <taxon>Merdimmobilis</taxon>
    </lineage>
</organism>
<dbReference type="Gene3D" id="1.10.10.10">
    <property type="entry name" value="Winged helix-like DNA-binding domain superfamily/Winged helix DNA-binding domain"/>
    <property type="match status" value="1"/>
</dbReference>
<dbReference type="PANTHER" id="PTHR18964">
    <property type="entry name" value="ROK (REPRESSOR, ORF, KINASE) FAMILY"/>
    <property type="match status" value="1"/>
</dbReference>
<dbReference type="CDD" id="cd23763">
    <property type="entry name" value="ASKHA_ATPase_ROK"/>
    <property type="match status" value="1"/>
</dbReference>
<keyword evidence="3" id="KW-0859">Xylose metabolism</keyword>
<accession>A0A939BDZ0</accession>
<dbReference type="InterPro" id="IPR043129">
    <property type="entry name" value="ATPase_NBD"/>
</dbReference>
<proteinExistence type="inferred from homology"/>
<evidence type="ECO:0000256" key="3">
    <source>
        <dbReference type="ARBA" id="ARBA00022629"/>
    </source>
</evidence>
<dbReference type="InterPro" id="IPR036390">
    <property type="entry name" value="WH_DNA-bd_sf"/>
</dbReference>
<dbReference type="SUPFAM" id="SSF46785">
    <property type="entry name" value="Winged helix' DNA-binding domain"/>
    <property type="match status" value="1"/>
</dbReference>
<dbReference type="InterPro" id="IPR036388">
    <property type="entry name" value="WH-like_DNA-bd_sf"/>
</dbReference>
<dbReference type="Gene3D" id="3.30.420.40">
    <property type="match status" value="2"/>
</dbReference>
<sequence length="331" mass="36248">MNTPINHRLDTKTKSRVDILNCIRHYKACSRVDIASCLGLAKSLVTVLTNEMIKEGILSECGESIIQTQKRGRRKVLLKIDENYRLVFGAVIEKDGITVGLTNLNGDSLEKRRMPLGNTYRETLSQIVSAVEQICRENYIVLKRVLGIGVCLSDNAVDLIEGAGSAERLTRLKRDLSHALTIPIITSRTVSGMLIAQRLFGGSSVRHAVLVRCCGQTVDVGILASGRPYSGSRGLIAAYADQNEPAIDPVHKTAQTAAMCANVLDPEKMLFGGTLISSAETFDAVVDEMQQLLGRKLLCERAFATEERIYLAGCAIAVERCFYLDSTWNVA</sequence>
<dbReference type="AlphaFoldDB" id="A0A939BDZ0"/>
<dbReference type="InterPro" id="IPR000600">
    <property type="entry name" value="ROK"/>
</dbReference>
<protein>
    <submittedName>
        <fullName evidence="4">ROK family protein</fullName>
    </submittedName>
</protein>
<dbReference type="Pfam" id="PF00480">
    <property type="entry name" value="ROK"/>
    <property type="match status" value="1"/>
</dbReference>